<dbReference type="AlphaFoldDB" id="A0A1H1GS65"/>
<dbReference type="EMBL" id="FNKO01000002">
    <property type="protein sequence ID" value="SDR15979.1"/>
    <property type="molecule type" value="Genomic_DNA"/>
</dbReference>
<dbReference type="Proteomes" id="UP000199301">
    <property type="component" value="Unassembled WGS sequence"/>
</dbReference>
<sequence length="44" mass="4785">MLAHKTPPKCPVCGLHFCICPDKNTRPSREPAQEGVPARPSARS</sequence>
<protein>
    <submittedName>
        <fullName evidence="1">Uncharacterized protein</fullName>
    </submittedName>
</protein>
<name>A0A1H1GS65_9ACTN</name>
<organism evidence="1 2">
    <name type="scientific">Actinopolyspora saharensis</name>
    <dbReference type="NCBI Taxonomy" id="995062"/>
    <lineage>
        <taxon>Bacteria</taxon>
        <taxon>Bacillati</taxon>
        <taxon>Actinomycetota</taxon>
        <taxon>Actinomycetes</taxon>
        <taxon>Actinopolysporales</taxon>
        <taxon>Actinopolysporaceae</taxon>
        <taxon>Actinopolyspora</taxon>
    </lineage>
</organism>
<evidence type="ECO:0000313" key="1">
    <source>
        <dbReference type="EMBL" id="SDR15979.1"/>
    </source>
</evidence>
<gene>
    <name evidence="1" type="ORF">SAMN04489718_3835</name>
</gene>
<proteinExistence type="predicted"/>
<evidence type="ECO:0000313" key="2">
    <source>
        <dbReference type="Proteomes" id="UP000199301"/>
    </source>
</evidence>
<accession>A0A1H1GS65</accession>
<reference evidence="2" key="1">
    <citation type="submission" date="2016-10" db="EMBL/GenBank/DDBJ databases">
        <authorList>
            <person name="Varghese N."/>
            <person name="Submissions S."/>
        </authorList>
    </citation>
    <scope>NUCLEOTIDE SEQUENCE [LARGE SCALE GENOMIC DNA]</scope>
    <source>
        <strain evidence="2">DSM 45459</strain>
    </source>
</reference>
<keyword evidence="2" id="KW-1185">Reference proteome</keyword>